<proteinExistence type="predicted"/>
<feature type="region of interest" description="Disordered" evidence="1">
    <location>
        <begin position="312"/>
        <end position="447"/>
    </location>
</feature>
<evidence type="ECO:0000313" key="3">
    <source>
        <dbReference type="EMBL" id="CUA74627.1"/>
    </source>
</evidence>
<feature type="domain" description="Protein Zds1 C-terminal" evidence="2">
    <location>
        <begin position="479"/>
        <end position="531"/>
    </location>
</feature>
<dbReference type="PANTHER" id="PTHR28089:SF1">
    <property type="entry name" value="PROTEIN ZDS1-RELATED"/>
    <property type="match status" value="1"/>
</dbReference>
<feature type="region of interest" description="Disordered" evidence="1">
    <location>
        <begin position="1"/>
        <end position="20"/>
    </location>
</feature>
<dbReference type="PANTHER" id="PTHR28089">
    <property type="entry name" value="PROTEIN ZDS1-RELATED"/>
    <property type="match status" value="1"/>
</dbReference>
<sequence length="715" mass="77289">MSTRRSGDRPEEEGYWDAIGEEEEGPHLFWVPAHLHPEIAPSEFRAFLKEHARAASDEGHEGSSEGSEESQSNDDKPLPFPGPARALSTTGVTRKKSMLSRQYRGNDTDEDEPQPVRRSRSSIYGGPQLTINDLQKIDELAQDADPAKLRAVLRRSLSLNVAPSFLDKADALPDTTDEADSPIIVPRPGQILRRAARTKIRKPNLPGDGGGHRFASTRRGQRTNSASAILSPQDDHRSESDHTTDSDAHGQPPMGLAPPEDDWHSDRPMSYTDESTIFDAYADRRDSMTSLASDEAQHPLALDLALGIPAPAVTPVKPNVQPDPEPPVQETVSEPELYHPAPQRLVPTESPRLERTPSPPRSQTASPASSDLHLPPSQTPAHPVPGAAASTSTSTSAPAPTRKEKKTGLFGMGKKSKKDKDSEKETGFFGSLFGGGKSKKPDESNSFAGGQAAAVALLGASKSKSPAPPHAQVPNQPPIQPSANGTYARYPIHVERAVYRLSHIKLANPRRPLYEQVLISNLMFWYLGVINKQQQEEKERAAEKEREEREKKEKEKDKGGKTKPGGNGRKAEMPVRGPQYEMQNRQMAEEYHQQRPASAPPAGDRQFHLPARQQRVQSAGEAEFGYSVGTNGGAGPQGLPPGAMAPQVTSPSSQTIISNINSGAYGGGGPYPPMSRPKSAGKGSSGSLGSRRPREGSEEDTPLNQLGGSLGRKAR</sequence>
<dbReference type="Pfam" id="PF08632">
    <property type="entry name" value="Zds_C"/>
    <property type="match status" value="1"/>
</dbReference>
<evidence type="ECO:0000256" key="1">
    <source>
        <dbReference type="SAM" id="MobiDB-lite"/>
    </source>
</evidence>
<dbReference type="EMBL" id="CYGV01001467">
    <property type="protein sequence ID" value="CUA74627.1"/>
    <property type="molecule type" value="Genomic_DNA"/>
</dbReference>
<protein>
    <submittedName>
        <fullName evidence="3">Protein zds1</fullName>
    </submittedName>
</protein>
<dbReference type="AlphaFoldDB" id="A0A0K6G7M0"/>
<feature type="compositionally biased region" description="Acidic residues" evidence="1">
    <location>
        <begin position="10"/>
        <end position="20"/>
    </location>
</feature>
<feature type="compositionally biased region" description="Low complexity" evidence="1">
    <location>
        <begin position="676"/>
        <end position="690"/>
    </location>
</feature>
<feature type="region of interest" description="Disordered" evidence="1">
    <location>
        <begin position="538"/>
        <end position="715"/>
    </location>
</feature>
<dbReference type="GO" id="GO:0030010">
    <property type="term" value="P:establishment of cell polarity"/>
    <property type="evidence" value="ECO:0007669"/>
    <property type="project" value="TreeGrafter"/>
</dbReference>
<feature type="region of interest" description="Disordered" evidence="1">
    <location>
        <begin position="459"/>
        <end position="484"/>
    </location>
</feature>
<evidence type="ECO:0000313" key="4">
    <source>
        <dbReference type="Proteomes" id="UP000044841"/>
    </source>
</evidence>
<dbReference type="InterPro" id="IPR013941">
    <property type="entry name" value="ZDS1_C"/>
</dbReference>
<keyword evidence="4" id="KW-1185">Reference proteome</keyword>
<accession>A0A0K6G7M0</accession>
<feature type="compositionally biased region" description="Basic and acidic residues" evidence="1">
    <location>
        <begin position="233"/>
        <end position="248"/>
    </location>
</feature>
<feature type="compositionally biased region" description="Low complexity" evidence="1">
    <location>
        <begin position="387"/>
        <end position="400"/>
    </location>
</feature>
<feature type="compositionally biased region" description="Basic and acidic residues" evidence="1">
    <location>
        <begin position="538"/>
        <end position="560"/>
    </location>
</feature>
<dbReference type="Proteomes" id="UP000044841">
    <property type="component" value="Unassembled WGS sequence"/>
</dbReference>
<gene>
    <name evidence="3" type="ORF">RSOLAG22IIIB_05635</name>
</gene>
<feature type="compositionally biased region" description="Polar residues" evidence="1">
    <location>
        <begin position="647"/>
        <end position="662"/>
    </location>
</feature>
<dbReference type="GO" id="GO:0005737">
    <property type="term" value="C:cytoplasm"/>
    <property type="evidence" value="ECO:0007669"/>
    <property type="project" value="TreeGrafter"/>
</dbReference>
<feature type="region of interest" description="Disordered" evidence="1">
    <location>
        <begin position="46"/>
        <end position="128"/>
    </location>
</feature>
<evidence type="ECO:0000259" key="2">
    <source>
        <dbReference type="SMART" id="SM01327"/>
    </source>
</evidence>
<name>A0A0K6G7M0_9AGAM</name>
<reference evidence="3 4" key="1">
    <citation type="submission" date="2015-07" db="EMBL/GenBank/DDBJ databases">
        <authorList>
            <person name="Noorani M."/>
        </authorList>
    </citation>
    <scope>NUCLEOTIDE SEQUENCE [LARGE SCALE GENOMIC DNA]</scope>
    <source>
        <strain evidence="3">BBA 69670</strain>
    </source>
</reference>
<dbReference type="SMART" id="SM01327">
    <property type="entry name" value="Zds_C"/>
    <property type="match status" value="1"/>
</dbReference>
<dbReference type="GO" id="GO:0010971">
    <property type="term" value="P:positive regulation of G2/M transition of mitotic cell cycle"/>
    <property type="evidence" value="ECO:0007669"/>
    <property type="project" value="TreeGrafter"/>
</dbReference>
<organism evidence="3 4">
    <name type="scientific">Rhizoctonia solani</name>
    <dbReference type="NCBI Taxonomy" id="456999"/>
    <lineage>
        <taxon>Eukaryota</taxon>
        <taxon>Fungi</taxon>
        <taxon>Dikarya</taxon>
        <taxon>Basidiomycota</taxon>
        <taxon>Agaricomycotina</taxon>
        <taxon>Agaricomycetes</taxon>
        <taxon>Cantharellales</taxon>
        <taxon>Ceratobasidiaceae</taxon>
        <taxon>Rhizoctonia</taxon>
    </lineage>
</organism>
<feature type="compositionally biased region" description="Pro residues" evidence="1">
    <location>
        <begin position="466"/>
        <end position="480"/>
    </location>
</feature>
<feature type="region of interest" description="Disordered" evidence="1">
    <location>
        <begin position="169"/>
        <end position="275"/>
    </location>
</feature>
<feature type="compositionally biased region" description="Basic and acidic residues" evidence="1">
    <location>
        <begin position="46"/>
        <end position="63"/>
    </location>
</feature>
<dbReference type="InterPro" id="IPR040206">
    <property type="entry name" value="Zds1/2"/>
</dbReference>